<evidence type="ECO:0000313" key="3">
    <source>
        <dbReference type="EMBL" id="MFB9732660.1"/>
    </source>
</evidence>
<proteinExistence type="predicted"/>
<dbReference type="Pfam" id="PF04186">
    <property type="entry name" value="FxsA"/>
    <property type="match status" value="1"/>
</dbReference>
<dbReference type="PANTHER" id="PTHR35335:SF1">
    <property type="entry name" value="UPF0716 PROTEIN FXSA"/>
    <property type="match status" value="1"/>
</dbReference>
<feature type="transmembrane region" description="Helical" evidence="2">
    <location>
        <begin position="12"/>
        <end position="35"/>
    </location>
</feature>
<dbReference type="RefSeq" id="WP_238330483.1">
    <property type="nucleotide sequence ID" value="NZ_JBHMAX010000021.1"/>
</dbReference>
<keyword evidence="2" id="KW-0812">Transmembrane</keyword>
<keyword evidence="2" id="KW-1133">Transmembrane helix</keyword>
<evidence type="ECO:0000256" key="1">
    <source>
        <dbReference type="SAM" id="MobiDB-lite"/>
    </source>
</evidence>
<protein>
    <submittedName>
        <fullName evidence="3">FxsA family protein</fullName>
    </submittedName>
</protein>
<keyword evidence="4" id="KW-1185">Reference proteome</keyword>
<dbReference type="NCBIfam" id="NF008528">
    <property type="entry name" value="PRK11463.1-2"/>
    <property type="match status" value="1"/>
</dbReference>
<evidence type="ECO:0000256" key="2">
    <source>
        <dbReference type="SAM" id="Phobius"/>
    </source>
</evidence>
<gene>
    <name evidence="3" type="ORF">ACFFN0_11475</name>
</gene>
<comment type="caution">
    <text evidence="3">The sequence shown here is derived from an EMBL/GenBank/DDBJ whole genome shotgun (WGS) entry which is preliminary data.</text>
</comment>
<dbReference type="InterPro" id="IPR007313">
    <property type="entry name" value="FxsA"/>
</dbReference>
<dbReference type="EMBL" id="JBHMAX010000021">
    <property type="protein sequence ID" value="MFB9732660.1"/>
    <property type="molecule type" value="Genomic_DNA"/>
</dbReference>
<feature type="compositionally biased region" description="Low complexity" evidence="1">
    <location>
        <begin position="178"/>
        <end position="187"/>
    </location>
</feature>
<sequence length="187" mass="19891">MTTRPTPPRRRGALRWLLIGMLALPLVELVVLVLVGQQIGFWWTLALVVGVGLVGAWLGRRESGRTYRALQEAVRSGRPPADEVTDAILVMIGAFLLVLPGFVSDLLGLAAVLPFTRPTARRLFQAAVARQADRVTAGMVGGPGAAGTSWGSPTRTRRGGGEVIEGEVVEETPPPGTTAPGRPRLEE</sequence>
<keyword evidence="2" id="KW-0472">Membrane</keyword>
<organism evidence="3 4">
    <name type="scientific">Ornithinimicrobium kibberense</name>
    <dbReference type="NCBI Taxonomy" id="282060"/>
    <lineage>
        <taxon>Bacteria</taxon>
        <taxon>Bacillati</taxon>
        <taxon>Actinomycetota</taxon>
        <taxon>Actinomycetes</taxon>
        <taxon>Micrococcales</taxon>
        <taxon>Ornithinimicrobiaceae</taxon>
        <taxon>Ornithinimicrobium</taxon>
    </lineage>
</organism>
<evidence type="ECO:0000313" key="4">
    <source>
        <dbReference type="Proteomes" id="UP001589613"/>
    </source>
</evidence>
<accession>A0ABV5V4J5</accession>
<feature type="region of interest" description="Disordered" evidence="1">
    <location>
        <begin position="139"/>
        <end position="187"/>
    </location>
</feature>
<dbReference type="PANTHER" id="PTHR35335">
    <property type="entry name" value="UPF0716 PROTEIN FXSA"/>
    <property type="match status" value="1"/>
</dbReference>
<name>A0ABV5V4J5_9MICO</name>
<dbReference type="Proteomes" id="UP001589613">
    <property type="component" value="Unassembled WGS sequence"/>
</dbReference>
<feature type="transmembrane region" description="Helical" evidence="2">
    <location>
        <begin position="41"/>
        <end position="59"/>
    </location>
</feature>
<reference evidence="3 4" key="1">
    <citation type="submission" date="2024-09" db="EMBL/GenBank/DDBJ databases">
        <authorList>
            <person name="Sun Q."/>
            <person name="Mori K."/>
        </authorList>
    </citation>
    <scope>NUCLEOTIDE SEQUENCE [LARGE SCALE GENOMIC DNA]</scope>
    <source>
        <strain evidence="3 4">JCM 12763</strain>
    </source>
</reference>
<feature type="transmembrane region" description="Helical" evidence="2">
    <location>
        <begin position="88"/>
        <end position="113"/>
    </location>
</feature>